<dbReference type="Proteomes" id="UP000628710">
    <property type="component" value="Unassembled WGS sequence"/>
</dbReference>
<keyword evidence="3" id="KW-1185">Reference proteome</keyword>
<dbReference type="AlphaFoldDB" id="A0A934N2N3"/>
<keyword evidence="1" id="KW-1133">Transmembrane helix</keyword>
<reference evidence="2" key="1">
    <citation type="submission" date="2020-12" db="EMBL/GenBank/DDBJ databases">
        <title>Marinomonas arctica sp. nov., a psychrotolerant bacterium isolated from the Arctic.</title>
        <authorList>
            <person name="Zhang Y."/>
        </authorList>
    </citation>
    <scope>NUCLEOTIDE SEQUENCE</scope>
    <source>
        <strain evidence="2">C1424</strain>
    </source>
</reference>
<evidence type="ECO:0000313" key="3">
    <source>
        <dbReference type="Proteomes" id="UP000628710"/>
    </source>
</evidence>
<protein>
    <recommendedName>
        <fullName evidence="4">DUF3329 domain-containing protein</fullName>
    </recommendedName>
</protein>
<proteinExistence type="predicted"/>
<comment type="caution">
    <text evidence="2">The sequence shown here is derived from an EMBL/GenBank/DDBJ whole genome shotgun (WGS) entry which is preliminary data.</text>
</comment>
<accession>A0A934N2N3</accession>
<dbReference type="RefSeq" id="WP_199468392.1">
    <property type="nucleotide sequence ID" value="NZ_JAEMNX010000010.1"/>
</dbReference>
<evidence type="ECO:0008006" key="4">
    <source>
        <dbReference type="Google" id="ProtNLM"/>
    </source>
</evidence>
<evidence type="ECO:0000313" key="2">
    <source>
        <dbReference type="EMBL" id="MBJ7538028.1"/>
    </source>
</evidence>
<organism evidence="2 3">
    <name type="scientific">Marinomonas transparens</name>
    <dbReference type="NCBI Taxonomy" id="2795388"/>
    <lineage>
        <taxon>Bacteria</taxon>
        <taxon>Pseudomonadati</taxon>
        <taxon>Pseudomonadota</taxon>
        <taxon>Gammaproteobacteria</taxon>
        <taxon>Oceanospirillales</taxon>
        <taxon>Oceanospirillaceae</taxon>
        <taxon>Marinomonas</taxon>
    </lineage>
</organism>
<sequence>MLTESDRNFFRPKWRRVTATVLCAAWSILEWVSNEPFWAIIATGMTFYCLWNFFYRFVESNNTDEKSTLDEEK</sequence>
<keyword evidence="1" id="KW-0812">Transmembrane</keyword>
<name>A0A934N2N3_9GAMM</name>
<dbReference type="EMBL" id="JAEMNX010000010">
    <property type="protein sequence ID" value="MBJ7538028.1"/>
    <property type="molecule type" value="Genomic_DNA"/>
</dbReference>
<feature type="transmembrane region" description="Helical" evidence="1">
    <location>
        <begin position="38"/>
        <end position="58"/>
    </location>
</feature>
<keyword evidence="1" id="KW-0472">Membrane</keyword>
<evidence type="ECO:0000256" key="1">
    <source>
        <dbReference type="SAM" id="Phobius"/>
    </source>
</evidence>
<gene>
    <name evidence="2" type="ORF">I8J31_10120</name>
</gene>